<dbReference type="GO" id="GO:0015689">
    <property type="term" value="P:molybdate ion transport"/>
    <property type="evidence" value="ECO:0007669"/>
    <property type="project" value="InterPro"/>
</dbReference>
<dbReference type="InterPro" id="IPR050093">
    <property type="entry name" value="ABC_SmlMolc_Importer"/>
</dbReference>
<dbReference type="Pfam" id="PF00005">
    <property type="entry name" value="ABC_tran"/>
    <property type="match status" value="1"/>
</dbReference>
<evidence type="ECO:0000259" key="11">
    <source>
        <dbReference type="PROSITE" id="PS50893"/>
    </source>
</evidence>
<keyword evidence="2" id="KW-1003">Cell membrane</keyword>
<dbReference type="CDD" id="cd03259">
    <property type="entry name" value="ABC_Carb_Solutes_like"/>
    <property type="match status" value="1"/>
</dbReference>
<dbReference type="Proteomes" id="UP000588083">
    <property type="component" value="Unassembled WGS sequence"/>
</dbReference>
<dbReference type="InterPro" id="IPR015853">
    <property type="entry name" value="ABC_transpr_FbpC"/>
</dbReference>
<evidence type="ECO:0000313" key="14">
    <source>
        <dbReference type="EMBL" id="GFP39237.1"/>
    </source>
</evidence>
<dbReference type="InterPro" id="IPR004606">
    <property type="entry name" value="Mop_domain"/>
</dbReference>
<dbReference type="PROSITE" id="PS51866">
    <property type="entry name" value="MOP"/>
    <property type="match status" value="1"/>
</dbReference>
<evidence type="ECO:0000256" key="9">
    <source>
        <dbReference type="ARBA" id="ARBA00023136"/>
    </source>
</evidence>
<dbReference type="PANTHER" id="PTHR42781:SF4">
    <property type="entry name" value="SPERMIDINE_PUTRESCINE IMPORT ATP-BINDING PROTEIN POTA"/>
    <property type="match status" value="1"/>
</dbReference>
<evidence type="ECO:0000256" key="6">
    <source>
        <dbReference type="ARBA" id="ARBA00022840"/>
    </source>
</evidence>
<dbReference type="AlphaFoldDB" id="A0A6V8PEK4"/>
<dbReference type="RefSeq" id="WP_176235626.1">
    <property type="nucleotide sequence ID" value="NZ_BLRZ01000102.1"/>
</dbReference>
<dbReference type="GO" id="GO:0016887">
    <property type="term" value="F:ATP hydrolysis activity"/>
    <property type="evidence" value="ECO:0007669"/>
    <property type="project" value="InterPro"/>
</dbReference>
<evidence type="ECO:0000256" key="4">
    <source>
        <dbReference type="ARBA" id="ARBA00022505"/>
    </source>
</evidence>
<keyword evidence="7" id="KW-0408">Iron</keyword>
<gene>
    <name evidence="13" type="ORF">HKBW3S34_01692</name>
    <name evidence="14" type="ORF">HKBW3S47_00937</name>
</gene>
<protein>
    <submittedName>
        <fullName evidence="13">Sulfate/thiosulfate transport system ATP-binding protein</fullName>
    </submittedName>
</protein>
<dbReference type="Pfam" id="PF03459">
    <property type="entry name" value="TOBE"/>
    <property type="match status" value="1"/>
</dbReference>
<dbReference type="PROSITE" id="PS00211">
    <property type="entry name" value="ABC_TRANSPORTER_1"/>
    <property type="match status" value="1"/>
</dbReference>
<keyword evidence="16" id="KW-1185">Reference proteome</keyword>
<dbReference type="InterPro" id="IPR005116">
    <property type="entry name" value="Transp-assoc_OB_typ1"/>
</dbReference>
<keyword evidence="8" id="KW-0406">Ion transport</keyword>
<evidence type="ECO:0000256" key="7">
    <source>
        <dbReference type="ARBA" id="ARBA00023004"/>
    </source>
</evidence>
<evidence type="ECO:0000313" key="16">
    <source>
        <dbReference type="Proteomes" id="UP000588083"/>
    </source>
</evidence>
<dbReference type="GO" id="GO:0016020">
    <property type="term" value="C:membrane"/>
    <property type="evidence" value="ECO:0007669"/>
    <property type="project" value="InterPro"/>
</dbReference>
<proteinExistence type="predicted"/>
<comment type="caution">
    <text evidence="13">The sequence shown here is derived from an EMBL/GenBank/DDBJ whole genome shotgun (WGS) entry which is preliminary data.</text>
</comment>
<name>A0A6V8PEK4_9ACTN</name>
<dbReference type="Gene3D" id="2.40.50.100">
    <property type="match status" value="1"/>
</dbReference>
<keyword evidence="3" id="KW-0410">Iron transport</keyword>
<dbReference type="EMBL" id="BLRZ01000102">
    <property type="protein sequence ID" value="GFP30773.1"/>
    <property type="molecule type" value="Genomic_DNA"/>
</dbReference>
<keyword evidence="1" id="KW-0813">Transport</keyword>
<keyword evidence="9" id="KW-0472">Membrane</keyword>
<dbReference type="InterPro" id="IPR008995">
    <property type="entry name" value="Mo/tungstate-bd_C_term_dom"/>
</dbReference>
<feature type="domain" description="ABC transporter" evidence="11">
    <location>
        <begin position="8"/>
        <end position="240"/>
    </location>
</feature>
<evidence type="ECO:0000256" key="8">
    <source>
        <dbReference type="ARBA" id="ARBA00023065"/>
    </source>
</evidence>
<evidence type="ECO:0000256" key="1">
    <source>
        <dbReference type="ARBA" id="ARBA00022448"/>
    </source>
</evidence>
<dbReference type="EMBL" id="BLSD01000039">
    <property type="protein sequence ID" value="GFP39237.1"/>
    <property type="molecule type" value="Genomic_DNA"/>
</dbReference>
<dbReference type="Gene3D" id="3.40.50.300">
    <property type="entry name" value="P-loop containing nucleotide triphosphate hydrolases"/>
    <property type="match status" value="1"/>
</dbReference>
<evidence type="ECO:0000259" key="12">
    <source>
        <dbReference type="PROSITE" id="PS51866"/>
    </source>
</evidence>
<dbReference type="SMART" id="SM00382">
    <property type="entry name" value="AAA"/>
    <property type="match status" value="1"/>
</dbReference>
<sequence length="365" mass="40473">MGQSAIPVEVVDLEQEYDGRRVLSVPALAIKEGEVFVLIGPNGSGKSTFLRIINLLEKPSRGKVFLFGFEPRTRSEILQARRKMSMVFQEPLLFSASVYNNIAYGLRIRREKEGRIRQKVEDLMEKLEISHLAKRLATGLSGGEAQRVSLARALAVEPEIFLLDEPLASLDAPTRESLRSDLGGLLRELRITSIYVTHDRTEAIVLADRIAVMNEGQILQEGTADEVFNKPRDELVASFVGVETILRGIVVSRMEQLAEIEIWGKRIEAVSSCQVGDEVLVFLRPEDVTVTLPGDGRIRSSARNVFPGRIEKITHLGYLVKLHLDCGFSLRALITRVSATELGLTEGMGIMASFKATAVHVVRRG</sequence>
<keyword evidence="5" id="KW-0547">Nucleotide-binding</keyword>
<dbReference type="InterPro" id="IPR003439">
    <property type="entry name" value="ABC_transporter-like_ATP-bd"/>
</dbReference>
<dbReference type="InterPro" id="IPR027417">
    <property type="entry name" value="P-loop_NTPase"/>
</dbReference>
<keyword evidence="6 13" id="KW-0067">ATP-binding</keyword>
<dbReference type="InterPro" id="IPR017871">
    <property type="entry name" value="ABC_transporter-like_CS"/>
</dbReference>
<dbReference type="GO" id="GO:0005524">
    <property type="term" value="F:ATP binding"/>
    <property type="evidence" value="ECO:0007669"/>
    <property type="project" value="UniProtKB-KW"/>
</dbReference>
<dbReference type="PROSITE" id="PS50893">
    <property type="entry name" value="ABC_TRANSPORTER_2"/>
    <property type="match status" value="1"/>
</dbReference>
<feature type="domain" description="Mop" evidence="12">
    <location>
        <begin position="299"/>
        <end position="363"/>
    </location>
</feature>
<evidence type="ECO:0000313" key="15">
    <source>
        <dbReference type="Proteomes" id="UP000569018"/>
    </source>
</evidence>
<dbReference type="InterPro" id="IPR003593">
    <property type="entry name" value="AAA+_ATPase"/>
</dbReference>
<dbReference type="Proteomes" id="UP000569018">
    <property type="component" value="Unassembled WGS sequence"/>
</dbReference>
<dbReference type="SUPFAM" id="SSF50331">
    <property type="entry name" value="MOP-like"/>
    <property type="match status" value="1"/>
</dbReference>
<accession>A0A6V8PEK4</accession>
<evidence type="ECO:0000256" key="10">
    <source>
        <dbReference type="PROSITE-ProRule" id="PRU01213"/>
    </source>
</evidence>
<dbReference type="GO" id="GO:0015408">
    <property type="term" value="F:ABC-type ferric iron transporter activity"/>
    <property type="evidence" value="ECO:0007669"/>
    <property type="project" value="InterPro"/>
</dbReference>
<evidence type="ECO:0000256" key="2">
    <source>
        <dbReference type="ARBA" id="ARBA00022475"/>
    </source>
</evidence>
<organism evidence="13 16">
    <name type="scientific">Candidatus Hakubella thermalkaliphila</name>
    <dbReference type="NCBI Taxonomy" id="2754717"/>
    <lineage>
        <taxon>Bacteria</taxon>
        <taxon>Bacillati</taxon>
        <taxon>Actinomycetota</taxon>
        <taxon>Actinomycetota incertae sedis</taxon>
        <taxon>Candidatus Hakubellales</taxon>
        <taxon>Candidatus Hakubellaceae</taxon>
        <taxon>Candidatus Hakubella</taxon>
    </lineage>
</organism>
<evidence type="ECO:0000256" key="3">
    <source>
        <dbReference type="ARBA" id="ARBA00022496"/>
    </source>
</evidence>
<keyword evidence="4 10" id="KW-0500">Molybdenum</keyword>
<evidence type="ECO:0000256" key="5">
    <source>
        <dbReference type="ARBA" id="ARBA00022741"/>
    </source>
</evidence>
<evidence type="ECO:0000313" key="13">
    <source>
        <dbReference type="EMBL" id="GFP30773.1"/>
    </source>
</evidence>
<reference evidence="15 16" key="1">
    <citation type="journal article" date="2020" name="Front. Microbiol.">
        <title>Single-cell genomics of novel Actinobacteria with the Wood-Ljungdahl pathway discovered in a serpentinizing system.</title>
        <authorList>
            <person name="Merino N."/>
            <person name="Kawai M."/>
            <person name="Boyd E.S."/>
            <person name="Colman D.R."/>
            <person name="McGlynn S.E."/>
            <person name="Nealson K.H."/>
            <person name="Kurokawa K."/>
            <person name="Hongoh Y."/>
        </authorList>
    </citation>
    <scope>NUCLEOTIDE SEQUENCE [LARGE SCALE GENOMIC DNA]</scope>
    <source>
        <strain evidence="13 16">S34</strain>
        <strain evidence="14 15">S47</strain>
    </source>
</reference>
<dbReference type="PANTHER" id="PTHR42781">
    <property type="entry name" value="SPERMIDINE/PUTRESCINE IMPORT ATP-BINDING PROTEIN POTA"/>
    <property type="match status" value="1"/>
</dbReference>
<dbReference type="SUPFAM" id="SSF52540">
    <property type="entry name" value="P-loop containing nucleoside triphosphate hydrolases"/>
    <property type="match status" value="1"/>
</dbReference>